<dbReference type="EMBL" id="UJYZ02000015">
    <property type="protein sequence ID" value="VVJ94860.1"/>
    <property type="molecule type" value="Genomic_DNA"/>
</dbReference>
<sequence>MAKLTKAQRHELDQLRYHLERGIAYLRHESTAVCYRSNRPATCTSDYRSHDGKTSLTPVCIDYGSNIVGLYDALKIVKDFLNEHSR</sequence>
<protein>
    <submittedName>
        <fullName evidence="1">Uncharacterized protein</fullName>
    </submittedName>
</protein>
<reference evidence="1 2" key="1">
    <citation type="submission" date="2019-09" db="EMBL/GenBank/DDBJ databases">
        <authorList>
            <consortium name="Pathogen Informatics"/>
        </authorList>
    </citation>
    <scope>NUCLEOTIDE SEQUENCE [LARGE SCALE GENOMIC DNA]</scope>
    <source>
        <strain evidence="1 2">EuSCAPE_IL010</strain>
    </source>
</reference>
<evidence type="ECO:0000313" key="2">
    <source>
        <dbReference type="Proteomes" id="UP000259400"/>
    </source>
</evidence>
<comment type="caution">
    <text evidence="1">The sequence shown here is derived from an EMBL/GenBank/DDBJ whole genome shotgun (WGS) entry which is preliminary data.</text>
</comment>
<gene>
    <name evidence="1" type="ORF">SAMEA3538468_03264</name>
</gene>
<dbReference type="Proteomes" id="UP000259400">
    <property type="component" value="Unassembled WGS sequence"/>
</dbReference>
<evidence type="ECO:0000313" key="1">
    <source>
        <dbReference type="EMBL" id="VVJ94860.1"/>
    </source>
</evidence>
<keyword evidence="2" id="KW-1185">Reference proteome</keyword>
<proteinExistence type="predicted"/>
<organism evidence="1 2">
    <name type="scientific">Klebsiella quasivariicola</name>
    <dbReference type="NCBI Taxonomy" id="2026240"/>
    <lineage>
        <taxon>Bacteria</taxon>
        <taxon>Pseudomonadati</taxon>
        <taxon>Pseudomonadota</taxon>
        <taxon>Gammaproteobacteria</taxon>
        <taxon>Enterobacterales</taxon>
        <taxon>Enterobacteriaceae</taxon>
        <taxon>Klebsiella/Raoultella group</taxon>
        <taxon>Klebsiella</taxon>
        <taxon>Klebsiella pneumoniae complex</taxon>
    </lineage>
</organism>
<name>A0ABY6WZ44_9ENTR</name>
<accession>A0ABY6WZ44</accession>